<feature type="compositionally biased region" description="Polar residues" evidence="7">
    <location>
        <begin position="381"/>
        <end position="394"/>
    </location>
</feature>
<feature type="signal peptide" evidence="8">
    <location>
        <begin position="1"/>
        <end position="17"/>
    </location>
</feature>
<evidence type="ECO:0000256" key="6">
    <source>
        <dbReference type="ARBA" id="ARBA00023295"/>
    </source>
</evidence>
<keyword evidence="4 8" id="KW-0732">Signal</keyword>
<evidence type="ECO:0000256" key="7">
    <source>
        <dbReference type="SAM" id="MobiDB-lite"/>
    </source>
</evidence>
<dbReference type="PANTHER" id="PTHR10963">
    <property type="entry name" value="GLYCOSYL HYDROLASE-RELATED"/>
    <property type="match status" value="1"/>
</dbReference>
<comment type="catalytic activity">
    <reaction evidence="1">
        <text>Endohydrolysis of (1-&gt;3)- or (1-&gt;4)-linkages in beta-D-glucans when the glucose residue whose reducing group is involved in the linkage to be hydrolyzed is itself substituted at C-3.</text>
        <dbReference type="EC" id="3.2.1.6"/>
    </reaction>
</comment>
<dbReference type="EMBL" id="LFJN01000008">
    <property type="protein sequence ID" value="KPI42008.1"/>
    <property type="molecule type" value="Genomic_DNA"/>
</dbReference>
<dbReference type="STRING" id="1664694.A0A0N0NNW0"/>
<dbReference type="AlphaFoldDB" id="A0A0N0NNW0"/>
<feature type="compositionally biased region" description="Low complexity" evidence="7">
    <location>
        <begin position="462"/>
        <end position="472"/>
    </location>
</feature>
<dbReference type="GO" id="GO:0005199">
    <property type="term" value="F:structural constituent of cell wall"/>
    <property type="evidence" value="ECO:0007669"/>
    <property type="project" value="InterPro"/>
</dbReference>
<dbReference type="Proteomes" id="UP000038010">
    <property type="component" value="Unassembled WGS sequence"/>
</dbReference>
<dbReference type="InterPro" id="IPR050546">
    <property type="entry name" value="Glycosyl_Hydrlase_16"/>
</dbReference>
<keyword evidence="5" id="KW-0378">Hydrolase</keyword>
<dbReference type="PROSITE" id="PS51762">
    <property type="entry name" value="GH16_2"/>
    <property type="match status" value="1"/>
</dbReference>
<dbReference type="EC" id="3.2.1.6" evidence="3"/>
<accession>A0A0N0NNW0</accession>
<dbReference type="VEuPathDB" id="FungiDB:AB675_5690"/>
<dbReference type="FunFam" id="2.60.120.200:FF:000114">
    <property type="entry name" value="Probable endo-1,3(4)-beta-glucanase NFIA_089530"/>
    <property type="match status" value="1"/>
</dbReference>
<organism evidence="10 11">
    <name type="scientific">Cyphellophora attinorum</name>
    <dbReference type="NCBI Taxonomy" id="1664694"/>
    <lineage>
        <taxon>Eukaryota</taxon>
        <taxon>Fungi</taxon>
        <taxon>Dikarya</taxon>
        <taxon>Ascomycota</taxon>
        <taxon>Pezizomycotina</taxon>
        <taxon>Eurotiomycetes</taxon>
        <taxon>Chaetothyriomycetidae</taxon>
        <taxon>Chaetothyriales</taxon>
        <taxon>Cyphellophoraceae</taxon>
        <taxon>Cyphellophora</taxon>
    </lineage>
</organism>
<dbReference type="RefSeq" id="XP_018001971.1">
    <property type="nucleotide sequence ID" value="XM_018145924.1"/>
</dbReference>
<evidence type="ECO:0000256" key="1">
    <source>
        <dbReference type="ARBA" id="ARBA00000124"/>
    </source>
</evidence>
<dbReference type="GeneID" id="28737804"/>
<feature type="domain" description="GH16" evidence="9">
    <location>
        <begin position="14"/>
        <end position="277"/>
    </location>
</feature>
<dbReference type="GO" id="GO:0009251">
    <property type="term" value="P:glucan catabolic process"/>
    <property type="evidence" value="ECO:0007669"/>
    <property type="project" value="TreeGrafter"/>
</dbReference>
<proteinExistence type="inferred from homology"/>
<feature type="region of interest" description="Disordered" evidence="7">
    <location>
        <begin position="315"/>
        <end position="368"/>
    </location>
</feature>
<gene>
    <name evidence="10" type="ORF">AB675_5690</name>
</gene>
<dbReference type="Pfam" id="PF00399">
    <property type="entry name" value="PIR"/>
    <property type="match status" value="1"/>
</dbReference>
<dbReference type="Pfam" id="PF26113">
    <property type="entry name" value="GH16_XgeA"/>
    <property type="match status" value="1"/>
</dbReference>
<comment type="similarity">
    <text evidence="2">Belongs to the glycosyl hydrolase 16 family.</text>
</comment>
<dbReference type="InterPro" id="IPR013320">
    <property type="entry name" value="ConA-like_dom_sf"/>
</dbReference>
<feature type="compositionally biased region" description="Low complexity" evidence="7">
    <location>
        <begin position="395"/>
        <end position="414"/>
    </location>
</feature>
<dbReference type="InterPro" id="IPR000757">
    <property type="entry name" value="Beta-glucanase-like"/>
</dbReference>
<feature type="compositionally biased region" description="Pro residues" evidence="7">
    <location>
        <begin position="415"/>
        <end position="425"/>
    </location>
</feature>
<evidence type="ECO:0000256" key="2">
    <source>
        <dbReference type="ARBA" id="ARBA00006865"/>
    </source>
</evidence>
<evidence type="ECO:0000256" key="4">
    <source>
        <dbReference type="ARBA" id="ARBA00022729"/>
    </source>
</evidence>
<protein>
    <recommendedName>
        <fullName evidence="3">endo-1,3(4)-beta-glucanase</fullName>
        <ecNumber evidence="3">3.2.1.6</ecNumber>
    </recommendedName>
</protein>
<dbReference type="PROSITE" id="PS50256">
    <property type="entry name" value="PIR_REPEAT_2"/>
    <property type="match status" value="1"/>
</dbReference>
<dbReference type="OrthoDB" id="192832at2759"/>
<comment type="caution">
    <text evidence="10">The sequence shown here is derived from an EMBL/GenBank/DDBJ whole genome shotgun (WGS) entry which is preliminary data.</text>
</comment>
<feature type="region of interest" description="Disordered" evidence="7">
    <location>
        <begin position="381"/>
        <end position="478"/>
    </location>
</feature>
<name>A0A0N0NNW0_9EURO</name>
<evidence type="ECO:0000313" key="10">
    <source>
        <dbReference type="EMBL" id="KPI42008.1"/>
    </source>
</evidence>
<dbReference type="PANTHER" id="PTHR10963:SF24">
    <property type="entry name" value="GLYCOSIDASE C21B10.07-RELATED"/>
    <property type="match status" value="1"/>
</dbReference>
<sequence>MRSSSLIVTTFPLLTLAQYSLQDDYTIQNFANMFDFETVDDPTHGYVNYVSLAAAEAAGLWSTNNDSVYMGVDYTSIGSGRGRSSVRIMSKNTYNHGLFILDLAHMPEGCGTWPAFWLLGPNWPTSGEVDILEGINSQSTNSFALHTNAGCRITQTGKFTGSISSSNCDVNAPDQATNVGCAIKTSDTQSYGTGFNSAGGGVYATQWTSEAISVWFFTRSQIPADINSGSPDPSTWGLPQAQFAGGCDIDTHIINQQIVFTNTFCGDWGGQVWAQDATCSPLASTCQSFVQNNPAAFKNAYWEINSLRVYQSPNGGTDGVAGQDGTPGGSVASSAIASGPQPTSVGVAPTDAAAGSPTDGADANPSDVGYVTTLSTAYTTLPPSTNSNGVSQDSQAQTSAVPPPVAATATAPSNHPQPPSPPINPPGAMVSQIGDGQIQAPGPGQRAGGFFANAFGGGQRQGGAPQAGPVANDPGAAATPATLGRLRIGVARKVDHTGQTAVTRSGDGGWSHGEPDAGLTMGVFVKRNG</sequence>
<keyword evidence="6" id="KW-0326">Glycosidase</keyword>
<dbReference type="Gene3D" id="2.60.120.200">
    <property type="match status" value="1"/>
</dbReference>
<reference evidence="10 11" key="1">
    <citation type="submission" date="2015-06" db="EMBL/GenBank/DDBJ databases">
        <title>Draft genome of the ant-associated black yeast Phialophora attae CBS 131958.</title>
        <authorList>
            <person name="Moreno L.F."/>
            <person name="Stielow B.J."/>
            <person name="de Hoog S."/>
            <person name="Vicente V.A."/>
            <person name="Weiss V.A."/>
            <person name="de Vries M."/>
            <person name="Cruz L.M."/>
            <person name="Souza E.M."/>
        </authorList>
    </citation>
    <scope>NUCLEOTIDE SEQUENCE [LARGE SCALE GENOMIC DNA]</scope>
    <source>
        <strain evidence="10 11">CBS 131958</strain>
    </source>
</reference>
<dbReference type="GO" id="GO:0052861">
    <property type="term" value="F:endo-1,3(4)-beta-glucanase activity"/>
    <property type="evidence" value="ECO:0007669"/>
    <property type="project" value="UniProtKB-EC"/>
</dbReference>
<evidence type="ECO:0000256" key="5">
    <source>
        <dbReference type="ARBA" id="ARBA00022801"/>
    </source>
</evidence>
<feature type="chain" id="PRO_5005856938" description="endo-1,3(4)-beta-glucanase" evidence="8">
    <location>
        <begin position="18"/>
        <end position="529"/>
    </location>
</feature>
<evidence type="ECO:0000256" key="3">
    <source>
        <dbReference type="ARBA" id="ARBA00012599"/>
    </source>
</evidence>
<evidence type="ECO:0000259" key="9">
    <source>
        <dbReference type="PROSITE" id="PS51762"/>
    </source>
</evidence>
<dbReference type="CDD" id="cd02181">
    <property type="entry name" value="GH16_fungal_Lam16A_glucanase"/>
    <property type="match status" value="1"/>
</dbReference>
<keyword evidence="11" id="KW-1185">Reference proteome</keyword>
<feature type="compositionally biased region" description="Low complexity" evidence="7">
    <location>
        <begin position="329"/>
        <end position="339"/>
    </location>
</feature>
<evidence type="ECO:0000313" key="11">
    <source>
        <dbReference type="Proteomes" id="UP000038010"/>
    </source>
</evidence>
<dbReference type="InterPro" id="IPR000420">
    <property type="entry name" value="Yeast_PIR_rpt"/>
</dbReference>
<evidence type="ECO:0000256" key="8">
    <source>
        <dbReference type="SAM" id="SignalP"/>
    </source>
</evidence>
<dbReference type="SUPFAM" id="SSF49899">
    <property type="entry name" value="Concanavalin A-like lectins/glucanases"/>
    <property type="match status" value="1"/>
</dbReference>